<dbReference type="InterPro" id="IPR001663">
    <property type="entry name" value="Rng_hydr_dOase-A"/>
</dbReference>
<dbReference type="CDD" id="cd08879">
    <property type="entry name" value="RHO_alpha_C_AntDO-like"/>
    <property type="match status" value="1"/>
</dbReference>
<evidence type="ECO:0000256" key="7">
    <source>
        <dbReference type="ARBA" id="ARBA00022714"/>
    </source>
</evidence>
<dbReference type="Proteomes" id="UP000728032">
    <property type="component" value="Unassembled WGS sequence"/>
</dbReference>
<dbReference type="PANTHER" id="PTHR43756:SF1">
    <property type="entry name" value="3-PHENYLPROPIONATE_CINNAMIC ACID DIOXYGENASE SUBUNIT ALPHA"/>
    <property type="match status" value="1"/>
</dbReference>
<evidence type="ECO:0000256" key="9">
    <source>
        <dbReference type="ARBA" id="ARBA00022964"/>
    </source>
</evidence>
<dbReference type="Gene3D" id="3.90.380.10">
    <property type="entry name" value="Naphthalene 1,2-dioxygenase Alpha Subunit, Chain A, domain 1"/>
    <property type="match status" value="1"/>
</dbReference>
<dbReference type="EMBL" id="CAJPVJ010000004">
    <property type="protein sequence ID" value="CAG2156901.1"/>
    <property type="molecule type" value="Genomic_DNA"/>
</dbReference>
<dbReference type="EMBL" id="OC914829">
    <property type="protein sequence ID" value="CAD7636405.1"/>
    <property type="molecule type" value="Genomic_DNA"/>
</dbReference>
<evidence type="ECO:0000256" key="4">
    <source>
        <dbReference type="ARBA" id="ARBA00010848"/>
    </source>
</evidence>
<dbReference type="InterPro" id="IPR000391">
    <property type="entry name" value="Rng_hydr_dOase-bsu"/>
</dbReference>
<keyword evidence="12" id="KW-0411">Iron-sulfur</keyword>
<dbReference type="OrthoDB" id="10056527at2759"/>
<evidence type="ECO:0000256" key="11">
    <source>
        <dbReference type="ARBA" id="ARBA00023004"/>
    </source>
</evidence>
<dbReference type="InterPro" id="IPR017639">
    <property type="entry name" value="Benzo_1-2-diOase_lsu"/>
</dbReference>
<keyword evidence="9" id="KW-0223">Dioxygenase</keyword>
<accession>A0A7R9L9E7</accession>
<evidence type="ECO:0000256" key="13">
    <source>
        <dbReference type="ARBA" id="ARBA00023027"/>
    </source>
</evidence>
<dbReference type="PROSITE" id="PS00570">
    <property type="entry name" value="RING_HYDROXYL_ALPHA"/>
    <property type="match status" value="1"/>
</dbReference>
<keyword evidence="13" id="KW-0520">NAD</keyword>
<dbReference type="GO" id="GO:0051213">
    <property type="term" value="F:dioxygenase activity"/>
    <property type="evidence" value="ECO:0007669"/>
    <property type="project" value="UniProtKB-KW"/>
</dbReference>
<keyword evidence="7" id="KW-0001">2Fe-2S</keyword>
<dbReference type="Pfam" id="PF00355">
    <property type="entry name" value="Rieske"/>
    <property type="match status" value="1"/>
</dbReference>
<evidence type="ECO:0000256" key="5">
    <source>
        <dbReference type="ARBA" id="ARBA00012763"/>
    </source>
</evidence>
<comment type="similarity">
    <text evidence="4">Belongs to the choline monooxygenase family.</text>
</comment>
<keyword evidence="11" id="KW-0408">Iron</keyword>
<reference evidence="16" key="1">
    <citation type="submission" date="2020-11" db="EMBL/GenBank/DDBJ databases">
        <authorList>
            <person name="Tran Van P."/>
        </authorList>
    </citation>
    <scope>NUCLEOTIDE SEQUENCE</scope>
</reference>
<evidence type="ECO:0000259" key="15">
    <source>
        <dbReference type="PROSITE" id="PS51296"/>
    </source>
</evidence>
<proteinExistence type="inferred from homology"/>
<comment type="function">
    <text evidence="1">Catalyzes the first step of the osmoprotectant glycine betaine synthesis.</text>
</comment>
<comment type="catalytic activity">
    <reaction evidence="14">
        <text>choline + 2 reduced [2Fe-2S]-[ferredoxin] + O2 + 2 H(+) = betaine aldehyde hydrate + 2 oxidized [2Fe-2S]-[ferredoxin] + H2O</text>
        <dbReference type="Rhea" id="RHEA:17769"/>
        <dbReference type="Rhea" id="RHEA-COMP:10000"/>
        <dbReference type="Rhea" id="RHEA-COMP:10001"/>
        <dbReference type="ChEBI" id="CHEBI:15354"/>
        <dbReference type="ChEBI" id="CHEBI:15377"/>
        <dbReference type="ChEBI" id="CHEBI:15378"/>
        <dbReference type="ChEBI" id="CHEBI:15379"/>
        <dbReference type="ChEBI" id="CHEBI:15870"/>
        <dbReference type="ChEBI" id="CHEBI:33737"/>
        <dbReference type="ChEBI" id="CHEBI:33738"/>
        <dbReference type="EC" id="1.14.15.7"/>
    </reaction>
</comment>
<dbReference type="NCBIfam" id="TIGR03232">
    <property type="entry name" value="benzo_1_2_benB"/>
    <property type="match status" value="1"/>
</dbReference>
<evidence type="ECO:0000256" key="12">
    <source>
        <dbReference type="ARBA" id="ARBA00023014"/>
    </source>
</evidence>
<evidence type="ECO:0000256" key="3">
    <source>
        <dbReference type="ARBA" id="ARBA00008751"/>
    </source>
</evidence>
<dbReference type="InterPro" id="IPR017941">
    <property type="entry name" value="Rieske_2Fe-2S"/>
</dbReference>
<evidence type="ECO:0000256" key="1">
    <source>
        <dbReference type="ARBA" id="ARBA00002149"/>
    </source>
</evidence>
<dbReference type="GO" id="GO:0005506">
    <property type="term" value="F:iron ion binding"/>
    <property type="evidence" value="ECO:0007669"/>
    <property type="project" value="InterPro"/>
</dbReference>
<gene>
    <name evidence="16" type="ORF">ONB1V03_LOCUS165</name>
</gene>
<dbReference type="SUPFAM" id="SSF55961">
    <property type="entry name" value="Bet v1-like"/>
    <property type="match status" value="1"/>
</dbReference>
<dbReference type="SUPFAM" id="SSF54427">
    <property type="entry name" value="NTF2-like"/>
    <property type="match status" value="1"/>
</dbReference>
<dbReference type="PRINTS" id="PR00090">
    <property type="entry name" value="RNGDIOXGNASE"/>
</dbReference>
<comment type="similarity">
    <text evidence="3">Belongs to the bacterial ring-hydroxylating dioxygenase alpha subunit family.</text>
</comment>
<dbReference type="CDD" id="cd00667">
    <property type="entry name" value="ring_hydroxylating_dioxygenases_beta"/>
    <property type="match status" value="1"/>
</dbReference>
<dbReference type="PROSITE" id="PS51296">
    <property type="entry name" value="RIESKE"/>
    <property type="match status" value="1"/>
</dbReference>
<dbReference type="UniPathway" id="UPA00529">
    <property type="reaction ID" value="UER00430"/>
</dbReference>
<dbReference type="Gene3D" id="3.10.450.50">
    <property type="match status" value="1"/>
</dbReference>
<dbReference type="Pfam" id="PF00848">
    <property type="entry name" value="Ring_hydroxyl_A"/>
    <property type="match status" value="1"/>
</dbReference>
<dbReference type="GO" id="GO:0019285">
    <property type="term" value="P:glycine betaine biosynthetic process from choline"/>
    <property type="evidence" value="ECO:0007669"/>
    <property type="project" value="UniProtKB-UniPathway"/>
</dbReference>
<sequence>MPRIPIINTSHLDRIDELFVDNVDTGEFKLHRSVFTDQALFELEMKYIFEGNWVFLAHENQIPNNNDYYTTYIGRQPIIIARNRAGELNAMINACSHRGAQLCRYKRGNKATYTCPFHGWTFNNSGKLLKVKDPSDAGYSDGFNKDGSHDLKKVARFENYKGFLFGSLNPDVSSLKEFLGEATKIIDMIVDQSEDGLEILRGASTYTYEGNWKLTAENGADGYHVSAVHWNYAATTQQRKEKQAQDNIRAMSAGGWGKQGGGCYGFEHGHMLLWTQWANPEDRPNYARYEEYIDKFGGAMAKWIVERSRNLCLYPNVYLMDQFGSQIRVLRPLSVNKTEVTIYCIAPKGEALDARTRRMATPDDLEEFRACQAGYAGIELEWNDMCRGSKHWIYGPDDAAQEIGLKPILSGIKTEDEGLYLAQHQYWLSSIKRAIAREKELAGQQDLGETQVTQFLYREARYLDEEQWDEWLQCYAPEASFWMPAWDDDDQLTEDPRSEISLIYYPDRQGLEDRVFRIKTERSSATIPDTRTSHNISNIEIVERDGDEVTVRFNWNTLSFRYKTNYSYFGMSCYVIDFSTEQPKILSKYVVLKNDYINQVIDIYHL</sequence>
<evidence type="ECO:0000256" key="8">
    <source>
        <dbReference type="ARBA" id="ARBA00022723"/>
    </source>
</evidence>
<dbReference type="InterPro" id="IPR036922">
    <property type="entry name" value="Rieske_2Fe-2S_sf"/>
</dbReference>
<evidence type="ECO:0000256" key="2">
    <source>
        <dbReference type="ARBA" id="ARBA00004866"/>
    </source>
</evidence>
<dbReference type="InterPro" id="IPR015881">
    <property type="entry name" value="ARHD_Rieske_2Fe_2S"/>
</dbReference>
<dbReference type="InterPro" id="IPR015879">
    <property type="entry name" value="Ring_hydroxy_dOase_asu_C_dom"/>
</dbReference>
<organism evidence="16">
    <name type="scientific">Oppiella nova</name>
    <dbReference type="NCBI Taxonomy" id="334625"/>
    <lineage>
        <taxon>Eukaryota</taxon>
        <taxon>Metazoa</taxon>
        <taxon>Ecdysozoa</taxon>
        <taxon>Arthropoda</taxon>
        <taxon>Chelicerata</taxon>
        <taxon>Arachnida</taxon>
        <taxon>Acari</taxon>
        <taxon>Acariformes</taxon>
        <taxon>Sarcoptiformes</taxon>
        <taxon>Oribatida</taxon>
        <taxon>Brachypylina</taxon>
        <taxon>Oppioidea</taxon>
        <taxon>Oppiidae</taxon>
        <taxon>Oppiella</taxon>
    </lineage>
</organism>
<name>A0A7R9L9E7_9ACAR</name>
<dbReference type="EC" id="1.14.15.7" evidence="5"/>
<dbReference type="InterPro" id="IPR017641">
    <property type="entry name" value="Benzo_1-2-diOase_ssu"/>
</dbReference>
<keyword evidence="17" id="KW-1185">Reference proteome</keyword>
<evidence type="ECO:0000313" key="16">
    <source>
        <dbReference type="EMBL" id="CAD7636405.1"/>
    </source>
</evidence>
<dbReference type="Gene3D" id="2.102.10.10">
    <property type="entry name" value="Rieske [2Fe-2S] iron-sulphur domain"/>
    <property type="match status" value="1"/>
</dbReference>
<comment type="pathway">
    <text evidence="2">Amine and polyamine biosynthesis; betaine biosynthesis via choline pathway; betaine aldehyde from choline (monooxygenase route): step 1/1.</text>
</comment>
<protein>
    <recommendedName>
        <fullName evidence="6">Choline monooxygenase, chloroplastic</fullName>
        <ecNumber evidence="5">1.14.15.7</ecNumber>
    </recommendedName>
</protein>
<dbReference type="GO" id="GO:0019133">
    <property type="term" value="F:choline monooxygenase activity"/>
    <property type="evidence" value="ECO:0007669"/>
    <property type="project" value="UniProtKB-EC"/>
</dbReference>
<evidence type="ECO:0000313" key="17">
    <source>
        <dbReference type="Proteomes" id="UP000728032"/>
    </source>
</evidence>
<dbReference type="Pfam" id="PF00866">
    <property type="entry name" value="Ring_hydroxyl_B"/>
    <property type="match status" value="1"/>
</dbReference>
<dbReference type="AlphaFoldDB" id="A0A7R9L9E7"/>
<keyword evidence="10" id="KW-0560">Oxidoreductase</keyword>
<evidence type="ECO:0000256" key="10">
    <source>
        <dbReference type="ARBA" id="ARBA00023002"/>
    </source>
</evidence>
<dbReference type="PANTHER" id="PTHR43756">
    <property type="entry name" value="CHOLINE MONOOXYGENASE, CHLOROPLASTIC"/>
    <property type="match status" value="1"/>
</dbReference>
<dbReference type="InterPro" id="IPR032710">
    <property type="entry name" value="NTF2-like_dom_sf"/>
</dbReference>
<evidence type="ECO:0000256" key="14">
    <source>
        <dbReference type="ARBA" id="ARBA00049097"/>
    </source>
</evidence>
<feature type="domain" description="Rieske" evidence="15">
    <location>
        <begin position="53"/>
        <end position="134"/>
    </location>
</feature>
<dbReference type="SUPFAM" id="SSF50022">
    <property type="entry name" value="ISP domain"/>
    <property type="match status" value="1"/>
</dbReference>
<dbReference type="GO" id="GO:0051537">
    <property type="term" value="F:2 iron, 2 sulfur cluster binding"/>
    <property type="evidence" value="ECO:0007669"/>
    <property type="project" value="UniProtKB-KW"/>
</dbReference>
<keyword evidence="8" id="KW-0479">Metal-binding</keyword>
<dbReference type="CDD" id="cd03542">
    <property type="entry name" value="Rieske_RO_Alpha_HBDO"/>
    <property type="match status" value="1"/>
</dbReference>
<evidence type="ECO:0000256" key="6">
    <source>
        <dbReference type="ARBA" id="ARBA00014931"/>
    </source>
</evidence>
<dbReference type="NCBIfam" id="TIGR03229">
    <property type="entry name" value="benzo_1_2_benA"/>
    <property type="match status" value="1"/>
</dbReference>